<comment type="caution">
    <text evidence="3">The sequence shown here is derived from an EMBL/GenBank/DDBJ whole genome shotgun (WGS) entry which is preliminary data.</text>
</comment>
<accession>A0AAN6ZHY4</accession>
<dbReference type="InterPro" id="IPR035992">
    <property type="entry name" value="Ricin_B-like_lectins"/>
</dbReference>
<evidence type="ECO:0000313" key="4">
    <source>
        <dbReference type="Proteomes" id="UP001304895"/>
    </source>
</evidence>
<evidence type="ECO:0000256" key="1">
    <source>
        <dbReference type="SAM" id="MobiDB-lite"/>
    </source>
</evidence>
<evidence type="ECO:0000313" key="3">
    <source>
        <dbReference type="EMBL" id="KAK4138141.1"/>
    </source>
</evidence>
<dbReference type="SUPFAM" id="SSF50370">
    <property type="entry name" value="Ricin B-like lectins"/>
    <property type="match status" value="2"/>
</dbReference>
<gene>
    <name evidence="3" type="ORF">BT67DRAFT_1056</name>
</gene>
<sequence length="470" mass="47552">MVSTLSSLFALVALATATPLRSRAVDSLDEAATAEAHQRDNDATRAFSGVEIKTSDGKCLSVDKLSGDFRANLTPVQVVECGSTDGQGWDIITAGKHVNGDNVMLIVSTLTQACFNVDSRRPAGNQVLLFSCGGRADGGGEVTNSQLFAFSGGAGPLSLQPQDNSGSCLVAKGNAIDVVKCNNEDAGQSFTFGAAAVGGAGGDGNNNNNGGSGGSGGNDNNAGASTSTFSKTTRMVIATPPPNAGGNAPGATLGVSSSTEAVQPITSAAGGDAGTGGAAGSIPTANPTEAVPVSRAGGTLQPTAAAESHQRDETAKRAFTRVSIRAPDGQCLFVDPTAGDFRQNLIPVSLVKCSGTPNEKWDIITEGKHNKADGNQPAAALIVSALTQGCVSFDSRRPGGDTVILFSCGGRADGEGETDGSQLFPFIGQTSFALAPRNENNKTCILPGNDKLDSGPCPTDGSQLFSVFFE</sequence>
<dbReference type="CDD" id="cd00161">
    <property type="entry name" value="beta-trefoil_Ricin-like"/>
    <property type="match status" value="1"/>
</dbReference>
<feature type="chain" id="PRO_5042843004" description="Ricin B lectin domain-containing protein" evidence="2">
    <location>
        <begin position="18"/>
        <end position="470"/>
    </location>
</feature>
<proteinExistence type="predicted"/>
<dbReference type="AlphaFoldDB" id="A0AAN6ZHY4"/>
<keyword evidence="2" id="KW-0732">Signal</keyword>
<keyword evidence="4" id="KW-1185">Reference proteome</keyword>
<feature type="compositionally biased region" description="Gly residues" evidence="1">
    <location>
        <begin position="206"/>
        <end position="217"/>
    </location>
</feature>
<dbReference type="Gene3D" id="2.80.10.50">
    <property type="match status" value="1"/>
</dbReference>
<feature type="compositionally biased region" description="Low complexity" evidence="1">
    <location>
        <begin position="244"/>
        <end position="254"/>
    </location>
</feature>
<reference evidence="3" key="1">
    <citation type="journal article" date="2023" name="Mol. Phylogenet. Evol.">
        <title>Genome-scale phylogeny and comparative genomics of the fungal order Sordariales.</title>
        <authorList>
            <person name="Hensen N."/>
            <person name="Bonometti L."/>
            <person name="Westerberg I."/>
            <person name="Brannstrom I.O."/>
            <person name="Guillou S."/>
            <person name="Cros-Aarteil S."/>
            <person name="Calhoun S."/>
            <person name="Haridas S."/>
            <person name="Kuo A."/>
            <person name="Mondo S."/>
            <person name="Pangilinan J."/>
            <person name="Riley R."/>
            <person name="LaButti K."/>
            <person name="Andreopoulos B."/>
            <person name="Lipzen A."/>
            <person name="Chen C."/>
            <person name="Yan M."/>
            <person name="Daum C."/>
            <person name="Ng V."/>
            <person name="Clum A."/>
            <person name="Steindorff A."/>
            <person name="Ohm R.A."/>
            <person name="Martin F."/>
            <person name="Silar P."/>
            <person name="Natvig D.O."/>
            <person name="Lalanne C."/>
            <person name="Gautier V."/>
            <person name="Ament-Velasquez S.L."/>
            <person name="Kruys A."/>
            <person name="Hutchinson M.I."/>
            <person name="Powell A.J."/>
            <person name="Barry K."/>
            <person name="Miller A.N."/>
            <person name="Grigoriev I.V."/>
            <person name="Debuchy R."/>
            <person name="Gladieux P."/>
            <person name="Hiltunen Thoren M."/>
            <person name="Johannesson H."/>
        </authorList>
    </citation>
    <scope>NUCLEOTIDE SEQUENCE</scope>
    <source>
        <strain evidence="3">CBS 123565</strain>
    </source>
</reference>
<dbReference type="EMBL" id="MU853401">
    <property type="protein sequence ID" value="KAK4138141.1"/>
    <property type="molecule type" value="Genomic_DNA"/>
</dbReference>
<feature type="signal peptide" evidence="2">
    <location>
        <begin position="1"/>
        <end position="17"/>
    </location>
</feature>
<feature type="region of interest" description="Disordered" evidence="1">
    <location>
        <begin position="206"/>
        <end position="260"/>
    </location>
</feature>
<evidence type="ECO:0008006" key="5">
    <source>
        <dbReference type="Google" id="ProtNLM"/>
    </source>
</evidence>
<name>A0AAN6ZHY4_9PEZI</name>
<dbReference type="PROSITE" id="PS50231">
    <property type="entry name" value="RICIN_B_LECTIN"/>
    <property type="match status" value="2"/>
</dbReference>
<dbReference type="Proteomes" id="UP001304895">
    <property type="component" value="Unassembled WGS sequence"/>
</dbReference>
<organism evidence="3 4">
    <name type="scientific">Trichocladium antarcticum</name>
    <dbReference type="NCBI Taxonomy" id="1450529"/>
    <lineage>
        <taxon>Eukaryota</taxon>
        <taxon>Fungi</taxon>
        <taxon>Dikarya</taxon>
        <taxon>Ascomycota</taxon>
        <taxon>Pezizomycotina</taxon>
        <taxon>Sordariomycetes</taxon>
        <taxon>Sordariomycetidae</taxon>
        <taxon>Sordariales</taxon>
        <taxon>Chaetomiaceae</taxon>
        <taxon>Trichocladium</taxon>
    </lineage>
</organism>
<reference evidence="3" key="2">
    <citation type="submission" date="2023-05" db="EMBL/GenBank/DDBJ databases">
        <authorList>
            <consortium name="Lawrence Berkeley National Laboratory"/>
            <person name="Steindorff A."/>
            <person name="Hensen N."/>
            <person name="Bonometti L."/>
            <person name="Westerberg I."/>
            <person name="Brannstrom I.O."/>
            <person name="Guillou S."/>
            <person name="Cros-Aarteil S."/>
            <person name="Calhoun S."/>
            <person name="Haridas S."/>
            <person name="Kuo A."/>
            <person name="Mondo S."/>
            <person name="Pangilinan J."/>
            <person name="Riley R."/>
            <person name="Labutti K."/>
            <person name="Andreopoulos B."/>
            <person name="Lipzen A."/>
            <person name="Chen C."/>
            <person name="Yanf M."/>
            <person name="Daum C."/>
            <person name="Ng V."/>
            <person name="Clum A."/>
            <person name="Ohm R."/>
            <person name="Martin F."/>
            <person name="Silar P."/>
            <person name="Natvig D."/>
            <person name="Lalanne C."/>
            <person name="Gautier V."/>
            <person name="Ament-Velasquez S.L."/>
            <person name="Kruys A."/>
            <person name="Hutchinson M.I."/>
            <person name="Powell A.J."/>
            <person name="Barry K."/>
            <person name="Miller A.N."/>
            <person name="Grigoriev I.V."/>
            <person name="Debuchy R."/>
            <person name="Gladieux P."/>
            <person name="Thoren M.H."/>
            <person name="Johannesson H."/>
        </authorList>
    </citation>
    <scope>NUCLEOTIDE SEQUENCE</scope>
    <source>
        <strain evidence="3">CBS 123565</strain>
    </source>
</reference>
<evidence type="ECO:0000256" key="2">
    <source>
        <dbReference type="SAM" id="SignalP"/>
    </source>
</evidence>
<protein>
    <recommendedName>
        <fullName evidence="5">Ricin B lectin domain-containing protein</fullName>
    </recommendedName>
</protein>